<dbReference type="CDD" id="cd19090">
    <property type="entry name" value="AKR_AKR15A-like"/>
    <property type="match status" value="1"/>
</dbReference>
<dbReference type="AlphaFoldDB" id="A0A1Q2M3H7"/>
<dbReference type="PANTHER" id="PTHR42686:SF1">
    <property type="entry name" value="GH17980P-RELATED"/>
    <property type="match status" value="1"/>
</dbReference>
<dbReference type="Proteomes" id="UP000188219">
    <property type="component" value="Chromosome"/>
</dbReference>
<name>A0A1Q2M3H7_9GAMM</name>
<dbReference type="EMBL" id="CP019650">
    <property type="protein sequence ID" value="AQQ66797.1"/>
    <property type="molecule type" value="Genomic_DNA"/>
</dbReference>
<protein>
    <submittedName>
        <fullName evidence="2">Oxidoreductase</fullName>
    </submittedName>
</protein>
<dbReference type="InterPro" id="IPR023210">
    <property type="entry name" value="NADP_OxRdtase_dom"/>
</dbReference>
<keyword evidence="3" id="KW-1185">Reference proteome</keyword>
<dbReference type="InterPro" id="IPR036812">
    <property type="entry name" value="NAD(P)_OxRdtase_dom_sf"/>
</dbReference>
<gene>
    <name evidence="2" type="ORF">Mag101_03430</name>
</gene>
<dbReference type="OrthoDB" id="9768851at2"/>
<dbReference type="STRING" id="260552.Mag101_03430"/>
<sequence>MATNREIGKTGLKVPSICFGSTGLGSIPDLYGYEVEEARALDTIRAILERPDGFIDTAPVYAMGRSEERIGKVVSELGGWPEGRVLATKLDMDGESRVFDGHQARKSFEQSLEALCVDRVDILYVHDVEYAADLSDVTREGGALDVLFKLKEEGLATAVGLAAGNIDVMTPIVRDRDFDALLTHNRHTLVNNNAAPMIELAKSKGISVLNAAPFGGGILSKGSSVQNHYAYREADEKTLALVGAVEEICVRHDVPLGAVALQSSLRDPDITSTVCGVSWPEHVRQAYEWADWPIDDAVWQELAKIKPSDANPEAVTG</sequence>
<dbReference type="InterPro" id="IPR020471">
    <property type="entry name" value="AKR"/>
</dbReference>
<dbReference type="RefSeq" id="WP_077400816.1">
    <property type="nucleotide sequence ID" value="NZ_CP019650.1"/>
</dbReference>
<organism evidence="2 3">
    <name type="scientific">Microbulbifer agarilyticus</name>
    <dbReference type="NCBI Taxonomy" id="260552"/>
    <lineage>
        <taxon>Bacteria</taxon>
        <taxon>Pseudomonadati</taxon>
        <taxon>Pseudomonadota</taxon>
        <taxon>Gammaproteobacteria</taxon>
        <taxon>Cellvibrionales</taxon>
        <taxon>Microbulbiferaceae</taxon>
        <taxon>Microbulbifer</taxon>
    </lineage>
</organism>
<feature type="domain" description="NADP-dependent oxidoreductase" evidence="1">
    <location>
        <begin position="17"/>
        <end position="305"/>
    </location>
</feature>
<dbReference type="GO" id="GO:0005829">
    <property type="term" value="C:cytosol"/>
    <property type="evidence" value="ECO:0007669"/>
    <property type="project" value="TreeGrafter"/>
</dbReference>
<dbReference type="SUPFAM" id="SSF51430">
    <property type="entry name" value="NAD(P)-linked oxidoreductase"/>
    <property type="match status" value="1"/>
</dbReference>
<dbReference type="Gene3D" id="3.20.20.100">
    <property type="entry name" value="NADP-dependent oxidoreductase domain"/>
    <property type="match status" value="1"/>
</dbReference>
<evidence type="ECO:0000313" key="2">
    <source>
        <dbReference type="EMBL" id="AQQ66797.1"/>
    </source>
</evidence>
<dbReference type="PANTHER" id="PTHR42686">
    <property type="entry name" value="GH17980P-RELATED"/>
    <property type="match status" value="1"/>
</dbReference>
<dbReference type="GO" id="GO:0016491">
    <property type="term" value="F:oxidoreductase activity"/>
    <property type="evidence" value="ECO:0007669"/>
    <property type="project" value="InterPro"/>
</dbReference>
<reference evidence="2" key="1">
    <citation type="submission" date="2017-02" db="EMBL/GenBank/DDBJ databases">
        <title>Genome of Microbulbifer agarilyticus GP101.</title>
        <authorList>
            <person name="Jung J."/>
            <person name="Bae S.S."/>
            <person name="Baek K."/>
        </authorList>
    </citation>
    <scope>NUCLEOTIDE SEQUENCE [LARGE SCALE GENOMIC DNA]</scope>
    <source>
        <strain evidence="2">GP101</strain>
    </source>
</reference>
<evidence type="ECO:0000313" key="3">
    <source>
        <dbReference type="Proteomes" id="UP000188219"/>
    </source>
</evidence>
<proteinExistence type="predicted"/>
<dbReference type="Pfam" id="PF00248">
    <property type="entry name" value="Aldo_ket_red"/>
    <property type="match status" value="1"/>
</dbReference>
<accession>A0A1Q2M3H7</accession>
<evidence type="ECO:0000259" key="1">
    <source>
        <dbReference type="Pfam" id="PF00248"/>
    </source>
</evidence>
<dbReference type="KEGG" id="maga:Mag101_03430"/>